<evidence type="ECO:0000313" key="11">
    <source>
        <dbReference type="Proteomes" id="UP000332487"/>
    </source>
</evidence>
<dbReference type="SUPFAM" id="SSF53448">
    <property type="entry name" value="Nucleotide-diphospho-sugar transferases"/>
    <property type="match status" value="1"/>
</dbReference>
<name>C7DG42_MICA2</name>
<dbReference type="Gene3D" id="3.90.550.10">
    <property type="entry name" value="Spore Coat Polysaccharide Biosynthesis Protein SpsA, Chain A"/>
    <property type="match status" value="1"/>
</dbReference>
<evidence type="ECO:0000256" key="2">
    <source>
        <dbReference type="ARBA" id="ARBA00004760"/>
    </source>
</evidence>
<evidence type="ECO:0000256" key="9">
    <source>
        <dbReference type="SAM" id="Phobius"/>
    </source>
</evidence>
<evidence type="ECO:0000256" key="4">
    <source>
        <dbReference type="ARBA" id="ARBA00022676"/>
    </source>
</evidence>
<reference evidence="10 11" key="2">
    <citation type="journal article" date="2010" name="Proc. Natl. Acad. Sci. U.S.A.">
        <title>Enigmatic, ultrasmall, uncultivated Archaea.</title>
        <authorList>
            <person name="Baker B.J."/>
            <person name="Comolli L.R."/>
            <person name="Dick G.J."/>
            <person name="Hauser L.J."/>
            <person name="Hyatt D."/>
            <person name="Dill B.D."/>
            <person name="Land M.L."/>
            <person name="Verberkmoes N.C."/>
            <person name="Hettich R.L."/>
            <person name="Banfield J.F."/>
        </authorList>
    </citation>
    <scope>NUCLEOTIDE SEQUENCE [LARGE SCALE GENOMIC DNA]</scope>
    <source>
        <strain evidence="10">ARMAN-2</strain>
    </source>
</reference>
<keyword evidence="5 10" id="KW-0808">Transferase</keyword>
<dbReference type="Pfam" id="PF13641">
    <property type="entry name" value="Glyco_tranf_2_3"/>
    <property type="match status" value="1"/>
</dbReference>
<dbReference type="GO" id="GO:0016020">
    <property type="term" value="C:membrane"/>
    <property type="evidence" value="ECO:0007669"/>
    <property type="project" value="UniProtKB-SubCell"/>
</dbReference>
<keyword evidence="7 9" id="KW-1133">Transmembrane helix</keyword>
<feature type="transmembrane region" description="Helical" evidence="9">
    <location>
        <begin position="6"/>
        <end position="25"/>
    </location>
</feature>
<evidence type="ECO:0000256" key="5">
    <source>
        <dbReference type="ARBA" id="ARBA00022679"/>
    </source>
</evidence>
<dbReference type="PANTHER" id="PTHR12726">
    <property type="entry name" value="CERAMIDE GLUCOSYLTRANSFERASE"/>
    <property type="match status" value="1"/>
</dbReference>
<dbReference type="Proteomes" id="UP000332487">
    <property type="component" value="Unassembled WGS sequence"/>
</dbReference>
<evidence type="ECO:0000256" key="7">
    <source>
        <dbReference type="ARBA" id="ARBA00022989"/>
    </source>
</evidence>
<keyword evidence="11" id="KW-1185">Reference proteome</keyword>
<sequence>MNLELLGYSAFLSLIWLGLIALNAFRRTDRDNKGSDEDYRPYVLVILPCRGVDITLQDNLNSLASQKYGRYKVVAVVDSADDPAVEYLKKAGISHIIAGRKCKSCSGKVNAILSAFKKFGNADVYVIADSDCLFSESWLEELVRPLSDPGVGVSTTFPLFNPVGGFWSKVKMLWGFVGNGLMESEITRFAWGGSMAFRSGFADSALRKRMRSSVSDDIAVTKEAKRRGLGIYYAKKAAVKVNSDDSFAKFFEWSNRQTALSILGNRKLFKYGIIFYAGNILLFWSGVILSALVSPLYLVFLLPGAIGIGKACKRAGRADPGIVPIYLLVEAIYFVNLVVARRMRSIQWRGRTYALR</sequence>
<dbReference type="PANTHER" id="PTHR12726:SF0">
    <property type="entry name" value="CERAMIDE GLUCOSYLTRANSFERASE"/>
    <property type="match status" value="1"/>
</dbReference>
<evidence type="ECO:0000313" key="10">
    <source>
        <dbReference type="EMBL" id="EET90512.1"/>
    </source>
</evidence>
<keyword evidence="6 9" id="KW-0812">Transmembrane</keyword>
<dbReference type="InterPro" id="IPR029044">
    <property type="entry name" value="Nucleotide-diphossugar_trans"/>
</dbReference>
<evidence type="ECO:0000256" key="1">
    <source>
        <dbReference type="ARBA" id="ARBA00004141"/>
    </source>
</evidence>
<dbReference type="GO" id="GO:0008120">
    <property type="term" value="F:ceramide glucosyltransferase activity"/>
    <property type="evidence" value="ECO:0007669"/>
    <property type="project" value="TreeGrafter"/>
</dbReference>
<keyword evidence="8 9" id="KW-0472">Membrane</keyword>
<evidence type="ECO:0000256" key="6">
    <source>
        <dbReference type="ARBA" id="ARBA00022692"/>
    </source>
</evidence>
<comment type="subcellular location">
    <subcellularLocation>
        <location evidence="1">Membrane</location>
        <topology evidence="1">Multi-pass membrane protein</topology>
    </subcellularLocation>
</comment>
<gene>
    <name evidence="10" type="ORF">UNLARM2_0046</name>
</gene>
<feature type="transmembrane region" description="Helical" evidence="9">
    <location>
        <begin position="273"/>
        <end position="301"/>
    </location>
</feature>
<organism evidence="10 11">
    <name type="scientific">Candidatus Micrarchaeum acidiphilum ARMAN-2</name>
    <dbReference type="NCBI Taxonomy" id="425595"/>
    <lineage>
        <taxon>Archaea</taxon>
        <taxon>Candidatus Micrarchaeota</taxon>
        <taxon>Candidatus Micrarchaeia</taxon>
        <taxon>Candidatus Micrarchaeales</taxon>
        <taxon>Candidatus Micrarchaeaceae</taxon>
        <taxon>Candidatus Micrarchaeum</taxon>
    </lineage>
</organism>
<dbReference type="GO" id="GO:0006679">
    <property type="term" value="P:glucosylceramide biosynthetic process"/>
    <property type="evidence" value="ECO:0007669"/>
    <property type="project" value="TreeGrafter"/>
</dbReference>
<proteinExistence type="predicted"/>
<dbReference type="EMBL" id="GG697236">
    <property type="protein sequence ID" value="EET90512.1"/>
    <property type="molecule type" value="Genomic_DNA"/>
</dbReference>
<protein>
    <submittedName>
        <fullName evidence="10">Glycosyl transferase family 2</fullName>
    </submittedName>
</protein>
<evidence type="ECO:0000256" key="8">
    <source>
        <dbReference type="ARBA" id="ARBA00023136"/>
    </source>
</evidence>
<accession>C7DG42</accession>
<dbReference type="InterPro" id="IPR025993">
    <property type="entry name" value="Ceramide_glucosylTrfase"/>
</dbReference>
<feature type="transmembrane region" description="Helical" evidence="9">
    <location>
        <begin position="321"/>
        <end position="339"/>
    </location>
</feature>
<comment type="pathway">
    <text evidence="2">Lipid metabolism; sphingolipid metabolism.</text>
</comment>
<evidence type="ECO:0000256" key="3">
    <source>
        <dbReference type="ARBA" id="ARBA00004991"/>
    </source>
</evidence>
<comment type="pathway">
    <text evidence="3">Sphingolipid metabolism.</text>
</comment>
<dbReference type="AlphaFoldDB" id="C7DG42"/>
<keyword evidence="4" id="KW-0328">Glycosyltransferase</keyword>
<reference evidence="10 11" key="1">
    <citation type="journal article" date="2009" name="Genome Biol.">
        <title>Community-wide analysis of microbial genome sequence signatures.</title>
        <authorList>
            <person name="Dick G.J."/>
            <person name="Andersson A.F."/>
            <person name="Baker B.J."/>
            <person name="Simmons S.L."/>
            <person name="Thomas B.C."/>
            <person name="Yelton A.P."/>
            <person name="Banfield J.F."/>
        </authorList>
    </citation>
    <scope>NUCLEOTIDE SEQUENCE [LARGE SCALE GENOMIC DNA]</scope>
    <source>
        <strain evidence="10">ARMAN-2</strain>
    </source>
</reference>